<keyword evidence="8" id="KW-1185">Reference proteome</keyword>
<organism evidence="7 8">
    <name type="scientific">Piloderma croceum (strain F 1598)</name>
    <dbReference type="NCBI Taxonomy" id="765440"/>
    <lineage>
        <taxon>Eukaryota</taxon>
        <taxon>Fungi</taxon>
        <taxon>Dikarya</taxon>
        <taxon>Basidiomycota</taxon>
        <taxon>Agaricomycotina</taxon>
        <taxon>Agaricomycetes</taxon>
        <taxon>Agaricomycetidae</taxon>
        <taxon>Atheliales</taxon>
        <taxon>Atheliaceae</taxon>
        <taxon>Piloderma</taxon>
    </lineage>
</organism>
<feature type="compositionally biased region" description="Acidic residues" evidence="5">
    <location>
        <begin position="170"/>
        <end position="180"/>
    </location>
</feature>
<proteinExistence type="predicted"/>
<dbReference type="Gene3D" id="1.20.1250.20">
    <property type="entry name" value="MFS general substrate transporter like domains"/>
    <property type="match status" value="1"/>
</dbReference>
<evidence type="ECO:0000256" key="4">
    <source>
        <dbReference type="ARBA" id="ARBA00023136"/>
    </source>
</evidence>
<dbReference type="InterPro" id="IPR011701">
    <property type="entry name" value="MFS"/>
</dbReference>
<evidence type="ECO:0000256" key="5">
    <source>
        <dbReference type="SAM" id="MobiDB-lite"/>
    </source>
</evidence>
<dbReference type="EMBL" id="KN832988">
    <property type="protein sequence ID" value="KIM84100.1"/>
    <property type="molecule type" value="Genomic_DNA"/>
</dbReference>
<keyword evidence="3 6" id="KW-1133">Transmembrane helix</keyword>
<comment type="subcellular location">
    <subcellularLocation>
        <location evidence="1">Membrane</location>
        <topology evidence="1">Multi-pass membrane protein</topology>
    </subcellularLocation>
</comment>
<feature type="transmembrane region" description="Helical" evidence="6">
    <location>
        <begin position="347"/>
        <end position="367"/>
    </location>
</feature>
<evidence type="ECO:0008006" key="9">
    <source>
        <dbReference type="Google" id="ProtNLM"/>
    </source>
</evidence>
<reference evidence="8" key="2">
    <citation type="submission" date="2015-01" db="EMBL/GenBank/DDBJ databases">
        <title>Evolutionary Origins and Diversification of the Mycorrhizal Mutualists.</title>
        <authorList>
            <consortium name="DOE Joint Genome Institute"/>
            <consortium name="Mycorrhizal Genomics Consortium"/>
            <person name="Kohler A."/>
            <person name="Kuo A."/>
            <person name="Nagy L.G."/>
            <person name="Floudas D."/>
            <person name="Copeland A."/>
            <person name="Barry K.W."/>
            <person name="Cichocki N."/>
            <person name="Veneault-Fourrey C."/>
            <person name="LaButti K."/>
            <person name="Lindquist E.A."/>
            <person name="Lipzen A."/>
            <person name="Lundell T."/>
            <person name="Morin E."/>
            <person name="Murat C."/>
            <person name="Riley R."/>
            <person name="Ohm R."/>
            <person name="Sun H."/>
            <person name="Tunlid A."/>
            <person name="Henrissat B."/>
            <person name="Grigoriev I.V."/>
            <person name="Hibbett D.S."/>
            <person name="Martin F."/>
        </authorList>
    </citation>
    <scope>NUCLEOTIDE SEQUENCE [LARGE SCALE GENOMIC DNA]</scope>
    <source>
        <strain evidence="8">F 1598</strain>
    </source>
</reference>
<evidence type="ECO:0000256" key="3">
    <source>
        <dbReference type="ARBA" id="ARBA00022989"/>
    </source>
</evidence>
<dbReference type="Proteomes" id="UP000054166">
    <property type="component" value="Unassembled WGS sequence"/>
</dbReference>
<feature type="transmembrane region" description="Helical" evidence="6">
    <location>
        <begin position="619"/>
        <end position="643"/>
    </location>
</feature>
<evidence type="ECO:0000256" key="6">
    <source>
        <dbReference type="SAM" id="Phobius"/>
    </source>
</evidence>
<evidence type="ECO:0000313" key="8">
    <source>
        <dbReference type="Proteomes" id="UP000054166"/>
    </source>
</evidence>
<dbReference type="OrthoDB" id="3026777at2759"/>
<feature type="transmembrane region" description="Helical" evidence="6">
    <location>
        <begin position="655"/>
        <end position="677"/>
    </location>
</feature>
<dbReference type="FunCoup" id="A0A0C3FIG4">
    <property type="interactions" value="25"/>
</dbReference>
<dbReference type="SUPFAM" id="SSF103473">
    <property type="entry name" value="MFS general substrate transporter"/>
    <property type="match status" value="1"/>
</dbReference>
<feature type="transmembrane region" description="Helical" evidence="6">
    <location>
        <begin position="473"/>
        <end position="494"/>
    </location>
</feature>
<dbReference type="Pfam" id="PF07690">
    <property type="entry name" value="MFS_1"/>
    <property type="match status" value="1"/>
</dbReference>
<dbReference type="PANTHER" id="PTHR23507">
    <property type="entry name" value="ZGC:174356"/>
    <property type="match status" value="1"/>
</dbReference>
<feature type="compositionally biased region" description="Polar residues" evidence="5">
    <location>
        <begin position="714"/>
        <end position="723"/>
    </location>
</feature>
<gene>
    <name evidence="7" type="ORF">PILCRDRAFT_818402</name>
</gene>
<dbReference type="GO" id="GO:0016020">
    <property type="term" value="C:membrane"/>
    <property type="evidence" value="ECO:0007669"/>
    <property type="project" value="UniProtKB-SubCell"/>
</dbReference>
<dbReference type="InterPro" id="IPR036259">
    <property type="entry name" value="MFS_trans_sf"/>
</dbReference>
<feature type="compositionally biased region" description="Basic and acidic residues" evidence="5">
    <location>
        <begin position="703"/>
        <end position="713"/>
    </location>
</feature>
<feature type="region of interest" description="Disordered" evidence="5">
    <location>
        <begin position="378"/>
        <end position="397"/>
    </location>
</feature>
<reference evidence="7 8" key="1">
    <citation type="submission" date="2014-04" db="EMBL/GenBank/DDBJ databases">
        <authorList>
            <consortium name="DOE Joint Genome Institute"/>
            <person name="Kuo A."/>
            <person name="Tarkka M."/>
            <person name="Buscot F."/>
            <person name="Kohler A."/>
            <person name="Nagy L.G."/>
            <person name="Floudas D."/>
            <person name="Copeland A."/>
            <person name="Barry K.W."/>
            <person name="Cichocki N."/>
            <person name="Veneault-Fourrey C."/>
            <person name="LaButti K."/>
            <person name="Lindquist E.A."/>
            <person name="Lipzen A."/>
            <person name="Lundell T."/>
            <person name="Morin E."/>
            <person name="Murat C."/>
            <person name="Sun H."/>
            <person name="Tunlid A."/>
            <person name="Henrissat B."/>
            <person name="Grigoriev I.V."/>
            <person name="Hibbett D.S."/>
            <person name="Martin F."/>
            <person name="Nordberg H.P."/>
            <person name="Cantor M.N."/>
            <person name="Hua S.X."/>
        </authorList>
    </citation>
    <scope>NUCLEOTIDE SEQUENCE [LARGE SCALE GENOMIC DNA]</scope>
    <source>
        <strain evidence="7 8">F 1598</strain>
    </source>
</reference>
<dbReference type="GO" id="GO:0022857">
    <property type="term" value="F:transmembrane transporter activity"/>
    <property type="evidence" value="ECO:0007669"/>
    <property type="project" value="InterPro"/>
</dbReference>
<dbReference type="InParanoid" id="A0A0C3FIG4"/>
<evidence type="ECO:0000256" key="1">
    <source>
        <dbReference type="ARBA" id="ARBA00004141"/>
    </source>
</evidence>
<accession>A0A0C3FIG4</accession>
<feature type="compositionally biased region" description="Polar residues" evidence="5">
    <location>
        <begin position="41"/>
        <end position="50"/>
    </location>
</feature>
<keyword evidence="4 6" id="KW-0472">Membrane</keyword>
<name>A0A0C3FIG4_PILCF</name>
<dbReference type="HOGENOM" id="CLU_017517_1_0_1"/>
<evidence type="ECO:0000313" key="7">
    <source>
        <dbReference type="EMBL" id="KIM84100.1"/>
    </source>
</evidence>
<feature type="region of interest" description="Disordered" evidence="5">
    <location>
        <begin position="20"/>
        <end position="50"/>
    </location>
</feature>
<dbReference type="PANTHER" id="PTHR23507:SF1">
    <property type="entry name" value="FI18259P1-RELATED"/>
    <property type="match status" value="1"/>
</dbReference>
<feature type="region of interest" description="Disordered" evidence="5">
    <location>
        <begin position="703"/>
        <end position="723"/>
    </location>
</feature>
<feature type="transmembrane region" description="Helical" evidence="6">
    <location>
        <begin position="234"/>
        <end position="254"/>
    </location>
</feature>
<sequence>MSKAPQLDIVGLSDPIISSGSSALSPTRSPLRDRNGMCSPISETPTSQHRNSAGLVISEEHITLGEREPLLNGSTGVRQAKKPFYRPRPLWLVPFAIIASLVRGMTLAPRVEVFTQLACGTIHSHYNHTLILSNSTMPSVQTLYNSHIPLYLTMDAVAPHHVILNHKLDGDEDDDDDGEDDPRNLPSHRCMSDPAVQAGAARLQTIMTTTMGTLSALTTGWWGHFGERHGRTRVLAFSTLGLFLTDLTFILVSTPHTPFSSHGHKLLILAPFIEGLLGGWSTLQSATTSYISDCTSDGSRAQIFSRFTGVFYIGLSAGPAIGAFLIKHPFMPLVGRANLHPIQNVTSVFWTAIFCSFINLLLTTFVFPESLPKEKRQETTIVARDAEGDESPESHDKRTRDWVGLGIVKGFLSPLAIFLPKVVQGVEGRGKKDWSLTFLALALFGYMLSTGLFQIKYMYAEHVYGWGAEQLSYYISWVGGLRAINLLFVLPFIIATFKPTRKTKPAVPNSNAASKPKPTRASLAQEMYFDLFLTRLSFILDITSHTFVALFPSPPAQIHALSKQSGTYSQIMFVAASSLSSFGSGVMPAVQSLALCVMQSRSLANTSAGGTKEDVGVGRLFGALAVLQAVGQMILGPMLFGLIYSATVAEFPKAIFTTAAGILVVSLALVFMIRPNVNAKGKRKRARAEVEVERGRSRVSKDLRVGVSERSDGESSGSCSPLI</sequence>
<feature type="transmembrane region" description="Helical" evidence="6">
    <location>
        <begin position="434"/>
        <end position="453"/>
    </location>
</feature>
<feature type="transmembrane region" description="Helical" evidence="6">
    <location>
        <begin position="266"/>
        <end position="283"/>
    </location>
</feature>
<feature type="transmembrane region" description="Helical" evidence="6">
    <location>
        <begin position="303"/>
        <end position="326"/>
    </location>
</feature>
<protein>
    <recommendedName>
        <fullName evidence="9">Major facilitator superfamily (MFS) profile domain-containing protein</fullName>
    </recommendedName>
</protein>
<evidence type="ECO:0000256" key="2">
    <source>
        <dbReference type="ARBA" id="ARBA00022692"/>
    </source>
</evidence>
<feature type="region of interest" description="Disordered" evidence="5">
    <location>
        <begin position="167"/>
        <end position="191"/>
    </location>
</feature>
<dbReference type="AlphaFoldDB" id="A0A0C3FIG4"/>
<keyword evidence="2 6" id="KW-0812">Transmembrane</keyword>